<name>A0ABV8XZ74_9MICC</name>
<gene>
    <name evidence="2" type="ORF">ACFO0K_09390</name>
</gene>
<evidence type="ECO:0000256" key="1">
    <source>
        <dbReference type="SAM" id="MobiDB-lite"/>
    </source>
</evidence>
<reference evidence="3" key="1">
    <citation type="journal article" date="2019" name="Int. J. Syst. Evol. Microbiol.">
        <title>The Global Catalogue of Microorganisms (GCM) 10K type strain sequencing project: providing services to taxonomists for standard genome sequencing and annotation.</title>
        <authorList>
            <consortium name="The Broad Institute Genomics Platform"/>
            <consortium name="The Broad Institute Genome Sequencing Center for Infectious Disease"/>
            <person name="Wu L."/>
            <person name="Ma J."/>
        </authorList>
    </citation>
    <scope>NUCLEOTIDE SEQUENCE [LARGE SCALE GENOMIC DNA]</scope>
    <source>
        <strain evidence="3">CGMCC 1.12125</strain>
    </source>
</reference>
<feature type="compositionally biased region" description="Acidic residues" evidence="1">
    <location>
        <begin position="331"/>
        <end position="348"/>
    </location>
</feature>
<dbReference type="Gene3D" id="3.40.50.10900">
    <property type="entry name" value="PAC-like subunit"/>
    <property type="match status" value="1"/>
</dbReference>
<dbReference type="Pfam" id="PF09754">
    <property type="entry name" value="PAC2"/>
    <property type="match status" value="1"/>
</dbReference>
<evidence type="ECO:0000313" key="3">
    <source>
        <dbReference type="Proteomes" id="UP001595965"/>
    </source>
</evidence>
<feature type="region of interest" description="Disordered" evidence="1">
    <location>
        <begin position="307"/>
        <end position="361"/>
    </location>
</feature>
<keyword evidence="3" id="KW-1185">Reference proteome</keyword>
<accession>A0ABV8XZ74</accession>
<protein>
    <submittedName>
        <fullName evidence="2">PAC2 family protein</fullName>
    </submittedName>
</protein>
<dbReference type="RefSeq" id="WP_344227393.1">
    <property type="nucleotide sequence ID" value="NZ_BAAALH010000001.1"/>
</dbReference>
<dbReference type="InterPro" id="IPR019151">
    <property type="entry name" value="Proteasome_assmbl_chaperone_2"/>
</dbReference>
<dbReference type="SUPFAM" id="SSF159659">
    <property type="entry name" value="Cgl1923-like"/>
    <property type="match status" value="1"/>
</dbReference>
<proteinExistence type="predicted"/>
<dbReference type="InterPro" id="IPR038389">
    <property type="entry name" value="PSMG2_sf"/>
</dbReference>
<comment type="caution">
    <text evidence="2">The sequence shown here is derived from an EMBL/GenBank/DDBJ whole genome shotgun (WGS) entry which is preliminary data.</text>
</comment>
<evidence type="ECO:0000313" key="2">
    <source>
        <dbReference type="EMBL" id="MFC4429892.1"/>
    </source>
</evidence>
<dbReference type="EMBL" id="JBHSEN010000002">
    <property type="protein sequence ID" value="MFC4429892.1"/>
    <property type="molecule type" value="Genomic_DNA"/>
</dbReference>
<sequence length="361" mass="39154">MQDPTTLFSLEPAGRDLLAGGFDGATALRGLGMLAVFGGHMDAGHLSEQVRDTVFDSLDHKLLASFDADQLIDYRSRRPQITFDGERFRDYQTPRLQLHLVSDALGRPFLLLSGPEPDYQWERFVSSVLFLVEKLDVKLVALVDAVPMPVPHTRPLGVTAHGNRDELVAGLSTWSPQARMVSGVGQLLELRLDEHHRGTTGYTLHVPHYLNDAAYPQAAVAALEYVGAALGLMLPTEKLREQGREVDRELDRQTGSSREVTAMVEGLEKNFDQNSPGAGRSLLVGPDEQVPDAEELGAAVEEYLQSQPRHALDAGGGLQAEEQWAAAAGDAEVDSEGPAEPTAAEDTESGPAEGPDHRPQD</sequence>
<organism evidence="2 3">
    <name type="scientific">Citricoccus alkalitolerans</name>
    <dbReference type="NCBI Taxonomy" id="246603"/>
    <lineage>
        <taxon>Bacteria</taxon>
        <taxon>Bacillati</taxon>
        <taxon>Actinomycetota</taxon>
        <taxon>Actinomycetes</taxon>
        <taxon>Micrococcales</taxon>
        <taxon>Micrococcaceae</taxon>
        <taxon>Citricoccus</taxon>
    </lineage>
</organism>
<feature type="compositionally biased region" description="Low complexity" evidence="1">
    <location>
        <begin position="319"/>
        <end position="330"/>
    </location>
</feature>
<dbReference type="Proteomes" id="UP001595965">
    <property type="component" value="Unassembled WGS sequence"/>
</dbReference>
<dbReference type="Gene3D" id="1.10.287.100">
    <property type="match status" value="1"/>
</dbReference>